<organism evidence="1 2">
    <name type="scientific">Anopheles stephensi</name>
    <name type="common">Indo-Pakistan malaria mosquito</name>
    <dbReference type="NCBI Taxonomy" id="30069"/>
    <lineage>
        <taxon>Eukaryota</taxon>
        <taxon>Metazoa</taxon>
        <taxon>Ecdysozoa</taxon>
        <taxon>Arthropoda</taxon>
        <taxon>Hexapoda</taxon>
        <taxon>Insecta</taxon>
        <taxon>Pterygota</taxon>
        <taxon>Neoptera</taxon>
        <taxon>Endopterygota</taxon>
        <taxon>Diptera</taxon>
        <taxon>Nematocera</taxon>
        <taxon>Culicoidea</taxon>
        <taxon>Culicidae</taxon>
        <taxon>Anophelinae</taxon>
        <taxon>Anopheles</taxon>
    </lineage>
</organism>
<name>A0A182YRC0_ANOST</name>
<evidence type="ECO:0000313" key="1">
    <source>
        <dbReference type="EnsemblMetazoa" id="ASTEI11006-PA"/>
    </source>
</evidence>
<protein>
    <submittedName>
        <fullName evidence="1">DUF5641 domain-containing protein</fullName>
    </submittedName>
</protein>
<sequence length="62" mass="7950">MNRLSRYQLLQRYMQNFWLRWRQDYLKQLTRMHRAVEQQMRNSLQYSGRWHESSKFILDPTE</sequence>
<evidence type="ECO:0000313" key="2">
    <source>
        <dbReference type="Proteomes" id="UP000076408"/>
    </source>
</evidence>
<dbReference type="EnsemblMetazoa" id="ASTEI11006-RA">
    <property type="protein sequence ID" value="ASTEI11006-PA"/>
    <property type="gene ID" value="ASTEI11006"/>
</dbReference>
<accession>A0A182YRC0</accession>
<reference evidence="2" key="1">
    <citation type="journal article" date="2014" name="Genome Biol.">
        <title>Genome analysis of a major urban malaria vector mosquito, Anopheles stephensi.</title>
        <authorList>
            <person name="Jiang X."/>
            <person name="Peery A."/>
            <person name="Hall A.B."/>
            <person name="Sharma A."/>
            <person name="Chen X.G."/>
            <person name="Waterhouse R.M."/>
            <person name="Komissarov A."/>
            <person name="Riehle M.M."/>
            <person name="Shouche Y."/>
            <person name="Sharakhova M.V."/>
            <person name="Lawson D."/>
            <person name="Pakpour N."/>
            <person name="Arensburger P."/>
            <person name="Davidson V.L."/>
            <person name="Eiglmeier K."/>
            <person name="Emrich S."/>
            <person name="George P."/>
            <person name="Kennedy R.C."/>
            <person name="Mane S.P."/>
            <person name="Maslen G."/>
            <person name="Oringanje C."/>
            <person name="Qi Y."/>
            <person name="Settlage R."/>
            <person name="Tojo M."/>
            <person name="Tubio J.M."/>
            <person name="Unger M.F."/>
            <person name="Wang B."/>
            <person name="Vernick K.D."/>
            <person name="Ribeiro J.M."/>
            <person name="James A.A."/>
            <person name="Michel K."/>
            <person name="Riehle M.A."/>
            <person name="Luckhart S."/>
            <person name="Sharakhov I.V."/>
            <person name="Tu Z."/>
        </authorList>
    </citation>
    <scope>NUCLEOTIDE SEQUENCE [LARGE SCALE GENOMIC DNA]</scope>
    <source>
        <strain evidence="2">Indian</strain>
    </source>
</reference>
<dbReference type="VEuPathDB" id="VectorBase:ASTEI11006"/>
<dbReference type="VEuPathDB" id="VectorBase:ASTE011786"/>
<keyword evidence="2" id="KW-1185">Reference proteome</keyword>
<reference evidence="1" key="2">
    <citation type="submission" date="2020-05" db="UniProtKB">
        <authorList>
            <consortium name="EnsemblMetazoa"/>
        </authorList>
    </citation>
    <scope>IDENTIFICATION</scope>
    <source>
        <strain evidence="1">Indian</strain>
    </source>
</reference>
<proteinExistence type="predicted"/>
<dbReference type="Proteomes" id="UP000076408">
    <property type="component" value="Unassembled WGS sequence"/>
</dbReference>
<dbReference type="Pfam" id="PF18701">
    <property type="entry name" value="DUF5641"/>
    <property type="match status" value="1"/>
</dbReference>
<dbReference type="InterPro" id="IPR040676">
    <property type="entry name" value="DUF5641"/>
</dbReference>
<dbReference type="AlphaFoldDB" id="A0A182YRC0"/>